<feature type="binding site" evidence="15">
    <location>
        <position position="231"/>
    </location>
    <ligand>
        <name>L-serine</name>
        <dbReference type="ChEBI" id="CHEBI:33384"/>
    </ligand>
</feature>
<dbReference type="InterPro" id="IPR002314">
    <property type="entry name" value="aa-tRNA-synt_IIb"/>
</dbReference>
<evidence type="ECO:0000256" key="8">
    <source>
        <dbReference type="ARBA" id="ARBA00022840"/>
    </source>
</evidence>
<keyword evidence="5" id="KW-0963">Cytoplasm</keyword>
<dbReference type="PROSITE" id="PS50862">
    <property type="entry name" value="AA_TRNA_LIGASE_II"/>
    <property type="match status" value="1"/>
</dbReference>
<keyword evidence="10 19" id="KW-0030">Aminoacyl-tRNA synthetase</keyword>
<dbReference type="GO" id="GO:0006434">
    <property type="term" value="P:seryl-tRNA aminoacylation"/>
    <property type="evidence" value="ECO:0007669"/>
    <property type="project" value="UniProtKB-UniRule"/>
</dbReference>
<dbReference type="InterPro" id="IPR015866">
    <property type="entry name" value="Ser-tRNA-synth_1_N"/>
</dbReference>
<dbReference type="PANTHER" id="PTHR43697:SF1">
    <property type="entry name" value="SERINE--TRNA LIGASE"/>
    <property type="match status" value="1"/>
</dbReference>
<comment type="pathway">
    <text evidence="2">Aminoacyl-tRNA biosynthesis; selenocysteinyl-tRNA(Sec) biosynthesis; L-seryl-tRNA(Sec) from L-serine and tRNA(Sec): step 1/1.</text>
</comment>
<dbReference type="Proteomes" id="UP000509327">
    <property type="component" value="Chromosome"/>
</dbReference>
<dbReference type="GO" id="GO:0140096">
    <property type="term" value="F:catalytic activity, acting on a protein"/>
    <property type="evidence" value="ECO:0007669"/>
    <property type="project" value="UniProtKB-ARBA"/>
</dbReference>
<dbReference type="SUPFAM" id="SSF46589">
    <property type="entry name" value="tRNA-binding arm"/>
    <property type="match status" value="1"/>
</dbReference>
<evidence type="ECO:0000256" key="6">
    <source>
        <dbReference type="ARBA" id="ARBA00022598"/>
    </source>
</evidence>
<dbReference type="InterPro" id="IPR006195">
    <property type="entry name" value="aa-tRNA-synth_II"/>
</dbReference>
<evidence type="ECO:0000256" key="12">
    <source>
        <dbReference type="ARBA" id="ARBA00047929"/>
    </source>
</evidence>
<evidence type="ECO:0000256" key="14">
    <source>
        <dbReference type="NCBIfam" id="TIGR00414"/>
    </source>
</evidence>
<dbReference type="CDD" id="cd00770">
    <property type="entry name" value="SerRS_core"/>
    <property type="match status" value="1"/>
</dbReference>
<keyword evidence="6 20" id="KW-0436">Ligase</keyword>
<dbReference type="Pfam" id="PF00587">
    <property type="entry name" value="tRNA-synt_2b"/>
    <property type="match status" value="1"/>
</dbReference>
<keyword evidence="17" id="KW-0175">Coiled coil</keyword>
<dbReference type="InterPro" id="IPR045864">
    <property type="entry name" value="aa-tRNA-synth_II/BPL/LPL"/>
</dbReference>
<comment type="catalytic activity">
    <reaction evidence="13">
        <text>tRNA(Ser) + L-serine + ATP = L-seryl-tRNA(Ser) + AMP + diphosphate + H(+)</text>
        <dbReference type="Rhea" id="RHEA:12292"/>
        <dbReference type="Rhea" id="RHEA-COMP:9669"/>
        <dbReference type="Rhea" id="RHEA-COMP:9703"/>
        <dbReference type="ChEBI" id="CHEBI:15378"/>
        <dbReference type="ChEBI" id="CHEBI:30616"/>
        <dbReference type="ChEBI" id="CHEBI:33019"/>
        <dbReference type="ChEBI" id="CHEBI:33384"/>
        <dbReference type="ChEBI" id="CHEBI:78442"/>
        <dbReference type="ChEBI" id="CHEBI:78533"/>
        <dbReference type="ChEBI" id="CHEBI:456215"/>
        <dbReference type="EC" id="6.1.1.11"/>
    </reaction>
</comment>
<proteinExistence type="inferred from homology"/>
<dbReference type="Proteomes" id="UP000247790">
    <property type="component" value="Unassembled WGS sequence"/>
</dbReference>
<keyword evidence="22" id="KW-1185">Reference proteome</keyword>
<name>A0A2V4VF48_PAEBA</name>
<evidence type="ECO:0000256" key="2">
    <source>
        <dbReference type="ARBA" id="ARBA00005045"/>
    </source>
</evidence>
<evidence type="ECO:0000256" key="7">
    <source>
        <dbReference type="ARBA" id="ARBA00022741"/>
    </source>
</evidence>
<evidence type="ECO:0000256" key="10">
    <source>
        <dbReference type="ARBA" id="ARBA00023146"/>
    </source>
</evidence>
<protein>
    <recommendedName>
        <fullName evidence="11 14">Serine--tRNA ligase</fullName>
        <ecNumber evidence="4 14">6.1.1.11</ecNumber>
    </recommendedName>
</protein>
<keyword evidence="7" id="KW-0547">Nucleotide-binding</keyword>
<dbReference type="EC" id="6.1.1.11" evidence="4 14"/>
<dbReference type="SUPFAM" id="SSF55681">
    <property type="entry name" value="Class II aaRS and biotin synthetases"/>
    <property type="match status" value="1"/>
</dbReference>
<feature type="site" description="Important for serine binding" evidence="15">
    <location>
        <position position="385"/>
    </location>
</feature>
<evidence type="ECO:0000313" key="22">
    <source>
        <dbReference type="Proteomes" id="UP000509327"/>
    </source>
</evidence>
<dbReference type="PANTHER" id="PTHR43697">
    <property type="entry name" value="SERYL-TRNA SYNTHETASE"/>
    <property type="match status" value="1"/>
</dbReference>
<feature type="binding site" evidence="16">
    <location>
        <begin position="277"/>
        <end position="280"/>
    </location>
    <ligand>
        <name>ATP</name>
        <dbReference type="ChEBI" id="CHEBI:30616"/>
    </ligand>
</feature>
<feature type="binding site" evidence="16">
    <location>
        <begin position="261"/>
        <end position="263"/>
    </location>
    <ligand>
        <name>ATP</name>
        <dbReference type="ChEBI" id="CHEBI:30616"/>
    </ligand>
</feature>
<keyword evidence="9" id="KW-0648">Protein biosynthesis</keyword>
<reference evidence="20 22" key="2">
    <citation type="submission" date="2020-06" db="EMBL/GenBank/DDBJ databases">
        <title>Complete genome of Paenibacillus barcinonensis KACC11450.</title>
        <authorList>
            <person name="Kim M."/>
            <person name="Park Y.-J."/>
            <person name="Shin J.-H."/>
        </authorList>
    </citation>
    <scope>NUCLEOTIDE SEQUENCE [LARGE SCALE GENOMIC DNA]</scope>
    <source>
        <strain evidence="20 22">KACC11450</strain>
    </source>
</reference>
<dbReference type="InterPro" id="IPR042103">
    <property type="entry name" value="SerRS_1_N_sf"/>
</dbReference>
<feature type="binding site" evidence="15">
    <location>
        <position position="383"/>
    </location>
    <ligand>
        <name>L-serine</name>
        <dbReference type="ChEBI" id="CHEBI:33384"/>
    </ligand>
</feature>
<evidence type="ECO:0000313" key="20">
    <source>
        <dbReference type="EMBL" id="QKS58241.1"/>
    </source>
</evidence>
<evidence type="ECO:0000256" key="15">
    <source>
        <dbReference type="PIRSR" id="PIRSR001529-1"/>
    </source>
</evidence>
<evidence type="ECO:0000313" key="21">
    <source>
        <dbReference type="Proteomes" id="UP000247790"/>
    </source>
</evidence>
<evidence type="ECO:0000256" key="3">
    <source>
        <dbReference type="ARBA" id="ARBA00010728"/>
    </source>
</evidence>
<dbReference type="EMBL" id="QJSW01000014">
    <property type="protein sequence ID" value="PYE47346.1"/>
    <property type="molecule type" value="Genomic_DNA"/>
</dbReference>
<feature type="domain" description="Aminoacyl-transfer RNA synthetases class-II family profile" evidence="18">
    <location>
        <begin position="140"/>
        <end position="410"/>
    </location>
</feature>
<dbReference type="InterPro" id="IPR010978">
    <property type="entry name" value="tRNA-bd_arm"/>
</dbReference>
<accession>A0A2V4VF48</accession>
<gene>
    <name evidence="20" type="primary">serS</name>
    <name evidence="19" type="ORF">DFQ00_11487</name>
    <name evidence="20" type="ORF">HUB98_19660</name>
</gene>
<keyword evidence="8 16" id="KW-0067">ATP-binding</keyword>
<sequence>MLAMKWIRTHAEEVQAAADGKKIKVDIAVLIQRDDERKALLQQTEEARRLRNTLSAEIGKLMQSGEPEQAEKMRAQVKQLNEQLEQKEAELALIQEEVTRLQWLVPNIVSPDTPVGLSDEDNVELRRVGEPPEFDYVAKDHVELGEMHALIDIPRGVKIGGTRSYVLKGAGLLLHRAVQQLALDLLLKHGFTPLEVPLMVREDALVNTGFFPTGRDQVYELQGQNKWLVGTSEVPLVSYYADEVIDVKEPFKLAAVSTCFRSEVGSGGRDVRGLYRVHQFAKVEQVILCAPDAVESERMLQEITGHAEELLQQLELPYRVVAVCTGDMSQKTYKQYDIETWMPSRGAYGETHSSSNLHDFQARRSNIRCLDEQGKLVYCHTLNNTAVASPRILIPLLENHQQADGSIHIPKALRPYMGGVERLILPVCEQGQEQKMMKDPR</sequence>
<evidence type="ECO:0000256" key="11">
    <source>
        <dbReference type="ARBA" id="ARBA00039158"/>
    </source>
</evidence>
<dbReference type="AlphaFoldDB" id="A0A2V4VF48"/>
<dbReference type="PRINTS" id="PR00981">
    <property type="entry name" value="TRNASYNTHSER"/>
</dbReference>
<comment type="catalytic activity">
    <reaction evidence="12">
        <text>tRNA(Sec) + L-serine + ATP = L-seryl-tRNA(Sec) + AMP + diphosphate + H(+)</text>
        <dbReference type="Rhea" id="RHEA:42580"/>
        <dbReference type="Rhea" id="RHEA-COMP:9742"/>
        <dbReference type="Rhea" id="RHEA-COMP:10128"/>
        <dbReference type="ChEBI" id="CHEBI:15378"/>
        <dbReference type="ChEBI" id="CHEBI:30616"/>
        <dbReference type="ChEBI" id="CHEBI:33019"/>
        <dbReference type="ChEBI" id="CHEBI:33384"/>
        <dbReference type="ChEBI" id="CHEBI:78442"/>
        <dbReference type="ChEBI" id="CHEBI:78533"/>
        <dbReference type="ChEBI" id="CHEBI:456215"/>
        <dbReference type="EC" id="6.1.1.11"/>
    </reaction>
</comment>
<dbReference type="GO" id="GO:0005524">
    <property type="term" value="F:ATP binding"/>
    <property type="evidence" value="ECO:0007669"/>
    <property type="project" value="UniProtKB-KW"/>
</dbReference>
<dbReference type="InterPro" id="IPR033729">
    <property type="entry name" value="SerRS_core"/>
</dbReference>
<dbReference type="EMBL" id="CP054614">
    <property type="protein sequence ID" value="QKS58241.1"/>
    <property type="molecule type" value="Genomic_DNA"/>
</dbReference>
<evidence type="ECO:0000256" key="16">
    <source>
        <dbReference type="PIRSR" id="PIRSR001529-2"/>
    </source>
</evidence>
<evidence type="ECO:0000259" key="18">
    <source>
        <dbReference type="PROSITE" id="PS50862"/>
    </source>
</evidence>
<evidence type="ECO:0000256" key="5">
    <source>
        <dbReference type="ARBA" id="ARBA00022490"/>
    </source>
</evidence>
<feature type="coiled-coil region" evidence="17">
    <location>
        <begin position="33"/>
        <end position="104"/>
    </location>
</feature>
<feature type="binding site" evidence="15">
    <location>
        <position position="261"/>
    </location>
    <ligand>
        <name>L-serine</name>
        <dbReference type="ChEBI" id="CHEBI:33384"/>
    </ligand>
</feature>
<comment type="similarity">
    <text evidence="3">Belongs to the class-II aminoacyl-tRNA synthetase family. Type-1 seryl-tRNA synthetase subfamily.</text>
</comment>
<dbReference type="RefSeq" id="WP_110898164.1">
    <property type="nucleotide sequence ID" value="NZ_CP054614.1"/>
</dbReference>
<dbReference type="GO" id="GO:0016740">
    <property type="term" value="F:transferase activity"/>
    <property type="evidence" value="ECO:0007669"/>
    <property type="project" value="UniProtKB-ARBA"/>
</dbReference>
<dbReference type="GO" id="GO:0004828">
    <property type="term" value="F:serine-tRNA ligase activity"/>
    <property type="evidence" value="ECO:0007669"/>
    <property type="project" value="UniProtKB-UniRule"/>
</dbReference>
<organism evidence="19 21">
    <name type="scientific">Paenibacillus barcinonensis</name>
    <dbReference type="NCBI Taxonomy" id="198119"/>
    <lineage>
        <taxon>Bacteria</taxon>
        <taxon>Bacillati</taxon>
        <taxon>Bacillota</taxon>
        <taxon>Bacilli</taxon>
        <taxon>Bacillales</taxon>
        <taxon>Paenibacillaceae</taxon>
        <taxon>Paenibacillus</taxon>
    </lineage>
</organism>
<dbReference type="Gene3D" id="3.30.930.10">
    <property type="entry name" value="Bira Bifunctional Protein, Domain 2"/>
    <property type="match status" value="1"/>
</dbReference>
<evidence type="ECO:0000256" key="4">
    <source>
        <dbReference type="ARBA" id="ARBA00012840"/>
    </source>
</evidence>
<feature type="binding site" evidence="16">
    <location>
        <begin position="350"/>
        <end position="353"/>
    </location>
    <ligand>
        <name>ATP</name>
        <dbReference type="ChEBI" id="CHEBI:30616"/>
    </ligand>
</feature>
<dbReference type="Gene3D" id="1.10.287.40">
    <property type="entry name" value="Serine-tRNA synthetase, tRNA binding domain"/>
    <property type="match status" value="1"/>
</dbReference>
<evidence type="ECO:0000256" key="17">
    <source>
        <dbReference type="SAM" id="Coils"/>
    </source>
</evidence>
<dbReference type="PIRSF" id="PIRSF001529">
    <property type="entry name" value="Ser-tRNA-synth_IIa"/>
    <property type="match status" value="1"/>
</dbReference>
<comment type="subcellular location">
    <subcellularLocation>
        <location evidence="1">Cytoplasm</location>
    </subcellularLocation>
</comment>
<evidence type="ECO:0000256" key="1">
    <source>
        <dbReference type="ARBA" id="ARBA00004496"/>
    </source>
</evidence>
<evidence type="ECO:0000313" key="19">
    <source>
        <dbReference type="EMBL" id="PYE47346.1"/>
    </source>
</evidence>
<evidence type="ECO:0000256" key="13">
    <source>
        <dbReference type="ARBA" id="ARBA00048823"/>
    </source>
</evidence>
<dbReference type="OrthoDB" id="9804647at2"/>
<dbReference type="GO" id="GO:0005737">
    <property type="term" value="C:cytoplasm"/>
    <property type="evidence" value="ECO:0007669"/>
    <property type="project" value="UniProtKB-SubCell"/>
</dbReference>
<dbReference type="Pfam" id="PF02403">
    <property type="entry name" value="Seryl_tRNA_N"/>
    <property type="match status" value="1"/>
</dbReference>
<reference evidence="19 21" key="1">
    <citation type="submission" date="2018-06" db="EMBL/GenBank/DDBJ databases">
        <title>Genomic Encyclopedia of Type Strains, Phase III (KMG-III): the genomes of soil and plant-associated and newly described type strains.</title>
        <authorList>
            <person name="Whitman W."/>
        </authorList>
    </citation>
    <scope>NUCLEOTIDE SEQUENCE [LARGE SCALE GENOMIC DNA]</scope>
    <source>
        <strain evidence="19 21">CECT 7022</strain>
    </source>
</reference>
<feature type="binding site" evidence="15">
    <location>
        <position position="284"/>
    </location>
    <ligand>
        <name>L-serine</name>
        <dbReference type="ChEBI" id="CHEBI:33384"/>
    </ligand>
</feature>
<dbReference type="InterPro" id="IPR002317">
    <property type="entry name" value="Ser-tRNA-ligase_type_1"/>
</dbReference>
<dbReference type="NCBIfam" id="TIGR00414">
    <property type="entry name" value="serS"/>
    <property type="match status" value="1"/>
</dbReference>
<evidence type="ECO:0000256" key="9">
    <source>
        <dbReference type="ARBA" id="ARBA00022917"/>
    </source>
</evidence>